<dbReference type="AlphaFoldDB" id="A0A8H7UQ69"/>
<feature type="compositionally biased region" description="Basic residues" evidence="5">
    <location>
        <begin position="128"/>
        <end position="141"/>
    </location>
</feature>
<comment type="subcellular location">
    <subcellularLocation>
        <location evidence="1">Nucleus</location>
    </subcellularLocation>
</comment>
<evidence type="ECO:0000313" key="7">
    <source>
        <dbReference type="Proteomes" id="UP000650833"/>
    </source>
</evidence>
<dbReference type="InterPro" id="IPR003107">
    <property type="entry name" value="HAT"/>
</dbReference>
<dbReference type="GO" id="GO:0071013">
    <property type="term" value="C:catalytic step 2 spliceosome"/>
    <property type="evidence" value="ECO:0007669"/>
    <property type="project" value="TreeGrafter"/>
</dbReference>
<comment type="similarity">
    <text evidence="2">Belongs to the NRDE2 family.</text>
</comment>
<evidence type="ECO:0000256" key="5">
    <source>
        <dbReference type="SAM" id="MobiDB-lite"/>
    </source>
</evidence>
<dbReference type="EMBL" id="JAEPRC010001087">
    <property type="protein sequence ID" value="KAG2190027.1"/>
    <property type="molecule type" value="Genomic_DNA"/>
</dbReference>
<dbReference type="PANTHER" id="PTHR13471">
    <property type="entry name" value="TETRATRICOPEPTIDE-LIKE HELICAL"/>
    <property type="match status" value="1"/>
</dbReference>
<dbReference type="Pfam" id="PF08424">
    <property type="entry name" value="NRDE-2"/>
    <property type="match status" value="1"/>
</dbReference>
<organism evidence="6 7">
    <name type="scientific">Mucor plumbeus</name>
    <dbReference type="NCBI Taxonomy" id="97098"/>
    <lineage>
        <taxon>Eukaryota</taxon>
        <taxon>Fungi</taxon>
        <taxon>Fungi incertae sedis</taxon>
        <taxon>Mucoromycota</taxon>
        <taxon>Mucoromycotina</taxon>
        <taxon>Mucoromycetes</taxon>
        <taxon>Mucorales</taxon>
        <taxon>Mucorineae</taxon>
        <taxon>Mucoraceae</taxon>
        <taxon>Mucor</taxon>
    </lineage>
</organism>
<dbReference type="Gene3D" id="1.25.40.10">
    <property type="entry name" value="Tetratricopeptide repeat domain"/>
    <property type="match status" value="3"/>
</dbReference>
<feature type="region of interest" description="Disordered" evidence="5">
    <location>
        <begin position="1"/>
        <end position="149"/>
    </location>
</feature>
<evidence type="ECO:0008006" key="8">
    <source>
        <dbReference type="Google" id="ProtNLM"/>
    </source>
</evidence>
<dbReference type="InterPro" id="IPR013633">
    <property type="entry name" value="NRDE-2"/>
</dbReference>
<dbReference type="SUPFAM" id="SSF48452">
    <property type="entry name" value="TPR-like"/>
    <property type="match status" value="2"/>
</dbReference>
<dbReference type="GO" id="GO:0006396">
    <property type="term" value="P:RNA processing"/>
    <property type="evidence" value="ECO:0007669"/>
    <property type="project" value="InterPro"/>
</dbReference>
<dbReference type="GO" id="GO:1902369">
    <property type="term" value="P:negative regulation of RNA catabolic process"/>
    <property type="evidence" value="ECO:0007669"/>
    <property type="project" value="TreeGrafter"/>
</dbReference>
<evidence type="ECO:0000256" key="1">
    <source>
        <dbReference type="ARBA" id="ARBA00004123"/>
    </source>
</evidence>
<dbReference type="PANTHER" id="PTHR13471:SF0">
    <property type="entry name" value="NUCLEAR EXOSOME REGULATOR NRDE2"/>
    <property type="match status" value="1"/>
</dbReference>
<reference evidence="6" key="1">
    <citation type="submission" date="2020-12" db="EMBL/GenBank/DDBJ databases">
        <title>Metabolic potential, ecology and presence of endohyphal bacteria is reflected in genomic diversity of Mucoromycotina.</title>
        <authorList>
            <person name="Muszewska A."/>
            <person name="Okrasinska A."/>
            <person name="Steczkiewicz K."/>
            <person name="Drgas O."/>
            <person name="Orlowska M."/>
            <person name="Perlinska-Lenart U."/>
            <person name="Aleksandrzak-Piekarczyk T."/>
            <person name="Szatraj K."/>
            <person name="Zielenkiewicz U."/>
            <person name="Pilsyk S."/>
            <person name="Malc E."/>
            <person name="Mieczkowski P."/>
            <person name="Kruszewska J.S."/>
            <person name="Biernat P."/>
            <person name="Pawlowska J."/>
        </authorList>
    </citation>
    <scope>NUCLEOTIDE SEQUENCE</scope>
    <source>
        <strain evidence="6">CBS 226.32</strain>
    </source>
</reference>
<feature type="compositionally biased region" description="Polar residues" evidence="5">
    <location>
        <begin position="33"/>
        <end position="48"/>
    </location>
</feature>
<accession>A0A8H7UQ69</accession>
<proteinExistence type="inferred from homology"/>
<protein>
    <recommendedName>
        <fullName evidence="8">DUF1740-domain-containing protein</fullName>
    </recommendedName>
</protein>
<keyword evidence="3" id="KW-0539">Nucleus</keyword>
<dbReference type="SMART" id="SM00386">
    <property type="entry name" value="HAT"/>
    <property type="match status" value="9"/>
</dbReference>
<evidence type="ECO:0000256" key="4">
    <source>
        <dbReference type="SAM" id="Coils"/>
    </source>
</evidence>
<dbReference type="Proteomes" id="UP000650833">
    <property type="component" value="Unassembled WGS sequence"/>
</dbReference>
<feature type="coiled-coil region" evidence="4">
    <location>
        <begin position="436"/>
        <end position="463"/>
    </location>
</feature>
<keyword evidence="4" id="KW-0175">Coiled coil</keyword>
<dbReference type="GO" id="GO:0031048">
    <property type="term" value="P:regulatory ncRNA-mediated heterochromatin formation"/>
    <property type="evidence" value="ECO:0007669"/>
    <property type="project" value="TreeGrafter"/>
</dbReference>
<dbReference type="InterPro" id="IPR011990">
    <property type="entry name" value="TPR-like_helical_dom_sf"/>
</dbReference>
<feature type="compositionally biased region" description="Basic residues" evidence="5">
    <location>
        <begin position="80"/>
        <end position="106"/>
    </location>
</feature>
<sequence>MDSDKNKALVRGIPEPPTFDSAPSIHPNIPIPSFSSAPDFSTKNTQVNIEKRKSRYDRSPPSDNSRSRHHSPSTSTSHRSSTRRYRSRSPSRRHRSRSPSRRHRSRSPSSHHSSRRRRSRSPSSRSSGHSRRHEKSSHRKRSPEIVHTGTLSTGISFVMDRRGDPDNLKYGGNHIYSIPEYRRRGGGRIIGLPFNKRIDNSVIKAGQVSIIDKFDKKPSRYTDSNHTWKELDKSLKRIRIKPKKNISDPFALHTNTITFDDNHEKRVIDNESYPSSGVDYRSLEGNKVKRIKEEYTSEDEQDEGESFNDQIRRRTIDFNRQLDQKPENVKLWLDFIHFQDEAAAGLDSSGITNKSNKSSLNEVKLSIFEKALDHNPMDEELIYEYLTCGAETWETLKLLREWDKMLKQHPDSIRLWAEYINLRQTNFASFSYMHCVQVFEDALSTLKRQANKCREEDDDERREDIESLMVYILLRACLFIKQSGYHEKAFAIIQAAVEFNLYQPVNFTMGQQQSGEKDDAFIEFWDSEVLRFGEEGALGWHEYFRATDNGEDIPNIEFDKPAAADEDDNNEVLSLKDWVVSELESEQKNRLPLRMNQTEDDSVDEDPYRIVLSDDIKSFLFNITTDGARQSLIYSIFVFMGLPYTPPHVGTNTHFFTDTFTHNEMPLNNFWPGNQNTTKHLVWYVAGVPMNPEKTTSEMNPYYIPSSYPVGLNELFAKSGNWFKGAGKEYIQCDIDEKFTRTVFQQLLTIEKSEHLTICYLAFESSCGQKSGRRLAKSLLKDQRTNLTLWNTYAQMEKSHDRIDEARKVYLTALSMYHTFPENDQRNAPILYYMFAKLEMENNRPNEALKILTSMSNDNQPYNDQTPPPTSTLILKTREYFSQKLAQLSTLSHSQAERQIAINMIGCSALFEYLSSGLDSACLVYQHALDYINERQAERGYESEIIWIDYATLLYRHARTSTSYKPGLLRHAMEYALVLFPNNTMFLGFYIWNESKTKVYNRVQHLLNDAVKKDSNVILWLSAIYSELHKYTPYHVNSVRDYFDRSTQDIRTKSSILLWKCYIQFELLQQNIQKARSLFYRSVRECPWSKELYMLGIKSFSENMDEKEANELISLMMEKEIRLRIPIDDDLLT</sequence>
<comment type="caution">
    <text evidence="6">The sequence shown here is derived from an EMBL/GenBank/DDBJ whole genome shotgun (WGS) entry which is preliminary data.</text>
</comment>
<name>A0A8H7UQ69_9FUNG</name>
<dbReference type="OrthoDB" id="297219at2759"/>
<keyword evidence="7" id="KW-1185">Reference proteome</keyword>
<gene>
    <name evidence="6" type="ORF">INT46_008914</name>
</gene>
<evidence type="ECO:0000256" key="2">
    <source>
        <dbReference type="ARBA" id="ARBA00009265"/>
    </source>
</evidence>
<evidence type="ECO:0000313" key="6">
    <source>
        <dbReference type="EMBL" id="KAG2190027.1"/>
    </source>
</evidence>
<evidence type="ECO:0000256" key="3">
    <source>
        <dbReference type="ARBA" id="ARBA00023242"/>
    </source>
</evidence>